<comment type="caution">
    <text evidence="2">The sequence shown here is derived from an EMBL/GenBank/DDBJ whole genome shotgun (WGS) entry which is preliminary data.</text>
</comment>
<accession>A0AAN6T5W4</accession>
<gene>
    <name evidence="2" type="ORF">N658DRAFT_117787</name>
</gene>
<organism evidence="2 3">
    <name type="scientific">Parathielavia hyrcaniae</name>
    <dbReference type="NCBI Taxonomy" id="113614"/>
    <lineage>
        <taxon>Eukaryota</taxon>
        <taxon>Fungi</taxon>
        <taxon>Dikarya</taxon>
        <taxon>Ascomycota</taxon>
        <taxon>Pezizomycotina</taxon>
        <taxon>Sordariomycetes</taxon>
        <taxon>Sordariomycetidae</taxon>
        <taxon>Sordariales</taxon>
        <taxon>Chaetomiaceae</taxon>
        <taxon>Parathielavia</taxon>
    </lineage>
</organism>
<evidence type="ECO:0000313" key="3">
    <source>
        <dbReference type="Proteomes" id="UP001305647"/>
    </source>
</evidence>
<dbReference type="AlphaFoldDB" id="A0AAN6T5W4"/>
<proteinExistence type="predicted"/>
<reference evidence="2" key="1">
    <citation type="journal article" date="2023" name="Mol. Phylogenet. Evol.">
        <title>Genome-scale phylogeny and comparative genomics of the fungal order Sordariales.</title>
        <authorList>
            <person name="Hensen N."/>
            <person name="Bonometti L."/>
            <person name="Westerberg I."/>
            <person name="Brannstrom I.O."/>
            <person name="Guillou S."/>
            <person name="Cros-Aarteil S."/>
            <person name="Calhoun S."/>
            <person name="Haridas S."/>
            <person name="Kuo A."/>
            <person name="Mondo S."/>
            <person name="Pangilinan J."/>
            <person name="Riley R."/>
            <person name="LaButti K."/>
            <person name="Andreopoulos B."/>
            <person name="Lipzen A."/>
            <person name="Chen C."/>
            <person name="Yan M."/>
            <person name="Daum C."/>
            <person name="Ng V."/>
            <person name="Clum A."/>
            <person name="Steindorff A."/>
            <person name="Ohm R.A."/>
            <person name="Martin F."/>
            <person name="Silar P."/>
            <person name="Natvig D.O."/>
            <person name="Lalanne C."/>
            <person name="Gautier V."/>
            <person name="Ament-Velasquez S.L."/>
            <person name="Kruys A."/>
            <person name="Hutchinson M.I."/>
            <person name="Powell A.J."/>
            <person name="Barry K."/>
            <person name="Miller A.N."/>
            <person name="Grigoriev I.V."/>
            <person name="Debuchy R."/>
            <person name="Gladieux P."/>
            <person name="Hiltunen Thoren M."/>
            <person name="Johannesson H."/>
        </authorList>
    </citation>
    <scope>NUCLEOTIDE SEQUENCE</scope>
    <source>
        <strain evidence="2">CBS 757.83</strain>
    </source>
</reference>
<sequence length="205" mass="22457">MTPTPLVFQSSGSMLDMGPCRCLESHVNLGERFSLLFYPAFEWVPRSLSLSRLTRSPSLSGRFFLILQRSIVSSNVTDSLVLQLFQSFLHTSRVVSILLSCKVNRVERSEDGTIPAKRGGAFKPLQAAASCSPQKLGSPQLRNGARPNCSLPLVGDRGWYLGPSRRDDTPRSQASAASFLAHLQPQSCESHPYPPPRKLGTAVDT</sequence>
<reference evidence="2" key="2">
    <citation type="submission" date="2023-05" db="EMBL/GenBank/DDBJ databases">
        <authorList>
            <consortium name="Lawrence Berkeley National Laboratory"/>
            <person name="Steindorff A."/>
            <person name="Hensen N."/>
            <person name="Bonometti L."/>
            <person name="Westerberg I."/>
            <person name="Brannstrom I.O."/>
            <person name="Guillou S."/>
            <person name="Cros-Aarteil S."/>
            <person name="Calhoun S."/>
            <person name="Haridas S."/>
            <person name="Kuo A."/>
            <person name="Mondo S."/>
            <person name="Pangilinan J."/>
            <person name="Riley R."/>
            <person name="Labutti K."/>
            <person name="Andreopoulos B."/>
            <person name="Lipzen A."/>
            <person name="Chen C."/>
            <person name="Yanf M."/>
            <person name="Daum C."/>
            <person name="Ng V."/>
            <person name="Clum A."/>
            <person name="Ohm R."/>
            <person name="Martin F."/>
            <person name="Silar P."/>
            <person name="Natvig D."/>
            <person name="Lalanne C."/>
            <person name="Gautier V."/>
            <person name="Ament-Velasquez S.L."/>
            <person name="Kruys A."/>
            <person name="Hutchinson M.I."/>
            <person name="Powell A.J."/>
            <person name="Barry K."/>
            <person name="Miller A.N."/>
            <person name="Grigoriev I.V."/>
            <person name="Debuchy R."/>
            <person name="Gladieux P."/>
            <person name="Thoren M.H."/>
            <person name="Johannesson H."/>
        </authorList>
    </citation>
    <scope>NUCLEOTIDE SEQUENCE</scope>
    <source>
        <strain evidence="2">CBS 757.83</strain>
    </source>
</reference>
<evidence type="ECO:0000256" key="1">
    <source>
        <dbReference type="SAM" id="MobiDB-lite"/>
    </source>
</evidence>
<evidence type="ECO:0000313" key="2">
    <source>
        <dbReference type="EMBL" id="KAK4105401.1"/>
    </source>
</evidence>
<name>A0AAN6T5W4_9PEZI</name>
<protein>
    <submittedName>
        <fullName evidence="2">Uncharacterized protein</fullName>
    </submittedName>
</protein>
<feature type="region of interest" description="Disordered" evidence="1">
    <location>
        <begin position="183"/>
        <end position="205"/>
    </location>
</feature>
<keyword evidence="3" id="KW-1185">Reference proteome</keyword>
<dbReference type="Proteomes" id="UP001305647">
    <property type="component" value="Unassembled WGS sequence"/>
</dbReference>
<dbReference type="EMBL" id="MU863625">
    <property type="protein sequence ID" value="KAK4105401.1"/>
    <property type="molecule type" value="Genomic_DNA"/>
</dbReference>